<organism evidence="11 12">
    <name type="scientific">Paraglomus brasilianum</name>
    <dbReference type="NCBI Taxonomy" id="144538"/>
    <lineage>
        <taxon>Eukaryota</taxon>
        <taxon>Fungi</taxon>
        <taxon>Fungi incertae sedis</taxon>
        <taxon>Mucoromycota</taxon>
        <taxon>Glomeromycotina</taxon>
        <taxon>Glomeromycetes</taxon>
        <taxon>Paraglomerales</taxon>
        <taxon>Paraglomeraceae</taxon>
        <taxon>Paraglomus</taxon>
    </lineage>
</organism>
<dbReference type="PRINTS" id="PR00792">
    <property type="entry name" value="PEPSIN"/>
</dbReference>
<dbReference type="GO" id="GO:0006508">
    <property type="term" value="P:proteolysis"/>
    <property type="evidence" value="ECO:0007669"/>
    <property type="project" value="UniProtKB-KW"/>
</dbReference>
<keyword evidence="12" id="KW-1185">Reference proteome</keyword>
<feature type="active site" evidence="8">
    <location>
        <position position="214"/>
    </location>
</feature>
<dbReference type="SUPFAM" id="SSF50630">
    <property type="entry name" value="Acid proteases"/>
    <property type="match status" value="1"/>
</dbReference>
<evidence type="ECO:0000313" key="12">
    <source>
        <dbReference type="Proteomes" id="UP000789739"/>
    </source>
</evidence>
<keyword evidence="5" id="KW-0378">Hydrolase</keyword>
<keyword evidence="3" id="KW-0732">Signal</keyword>
<sequence>MPIFSTGGSNPKYFAEIEISKQKFNICLDTGSAALWLPHPSCRDTACTKAKSFDFTKSTTFSTNHKPFLEAYGFGNISGIVATDNISMGGLTSQGQVFGLALHETSDFGKSKFDGIMGMSAGRINYPESIDAIPFFNSLVQQGVVEPMFSLYFGRKDGAHGQLTLGGYDSSLFEGSLQFNTLIGNNTGFWLIALEDVSVNGTPLNFKNKIAILDTGVPYIKASNVDAKTVHSSIDGAVEYQGVHLVPCNTTASVSLQFAGINYNITLAGGPVEGSDGLCLSGVAGPLGQENKHGSNYGNPNVWVVGVPFLKNVYAAFDVVNSRVGFALPKTQAV</sequence>
<dbReference type="OrthoDB" id="15189at2759"/>
<reference evidence="11" key="1">
    <citation type="submission" date="2021-06" db="EMBL/GenBank/DDBJ databases">
        <authorList>
            <person name="Kallberg Y."/>
            <person name="Tangrot J."/>
            <person name="Rosling A."/>
        </authorList>
    </citation>
    <scope>NUCLEOTIDE SEQUENCE</scope>
    <source>
        <strain evidence="11">BR232B</strain>
    </source>
</reference>
<dbReference type="FunFam" id="2.40.70.10:FF:000008">
    <property type="entry name" value="Cathepsin D"/>
    <property type="match status" value="1"/>
</dbReference>
<keyword evidence="6" id="KW-0865">Zymogen</keyword>
<dbReference type="PANTHER" id="PTHR47966:SF75">
    <property type="entry name" value="ENDOPEPTIDASE (CTSD), PUTATIVE (AFU_ORTHOLOGUE AFUA_4G07040)-RELATED"/>
    <property type="match status" value="1"/>
</dbReference>
<dbReference type="CDD" id="cd05471">
    <property type="entry name" value="pepsin_like"/>
    <property type="match status" value="1"/>
</dbReference>
<dbReference type="PANTHER" id="PTHR47966">
    <property type="entry name" value="BETA-SITE APP-CLEAVING ENZYME, ISOFORM A-RELATED"/>
    <property type="match status" value="1"/>
</dbReference>
<keyword evidence="2" id="KW-0645">Protease</keyword>
<protein>
    <submittedName>
        <fullName evidence="11">9262_t:CDS:1</fullName>
    </submittedName>
</protein>
<accession>A0A9N9DM15</accession>
<proteinExistence type="inferred from homology"/>
<evidence type="ECO:0000256" key="7">
    <source>
        <dbReference type="ARBA" id="ARBA00023157"/>
    </source>
</evidence>
<dbReference type="Proteomes" id="UP000789739">
    <property type="component" value="Unassembled WGS sequence"/>
</dbReference>
<comment type="similarity">
    <text evidence="1">Belongs to the peptidase A1 family.</text>
</comment>
<evidence type="ECO:0000256" key="5">
    <source>
        <dbReference type="ARBA" id="ARBA00022801"/>
    </source>
</evidence>
<evidence type="ECO:0000259" key="10">
    <source>
        <dbReference type="PROSITE" id="PS51767"/>
    </source>
</evidence>
<name>A0A9N9DM15_9GLOM</name>
<evidence type="ECO:0000256" key="4">
    <source>
        <dbReference type="ARBA" id="ARBA00022750"/>
    </source>
</evidence>
<dbReference type="Gene3D" id="2.40.70.10">
    <property type="entry name" value="Acid Proteases"/>
    <property type="match status" value="2"/>
</dbReference>
<feature type="domain" description="Peptidase A1" evidence="10">
    <location>
        <begin position="13"/>
        <end position="327"/>
    </location>
</feature>
<dbReference type="EMBL" id="CAJVPI010002305">
    <property type="protein sequence ID" value="CAG8640628.1"/>
    <property type="molecule type" value="Genomic_DNA"/>
</dbReference>
<feature type="active site" evidence="8">
    <location>
        <position position="29"/>
    </location>
</feature>
<evidence type="ECO:0000256" key="3">
    <source>
        <dbReference type="ARBA" id="ARBA00022729"/>
    </source>
</evidence>
<evidence type="ECO:0000256" key="2">
    <source>
        <dbReference type="ARBA" id="ARBA00022670"/>
    </source>
</evidence>
<comment type="caution">
    <text evidence="11">The sequence shown here is derived from an EMBL/GenBank/DDBJ whole genome shotgun (WGS) entry which is preliminary data.</text>
</comment>
<evidence type="ECO:0000256" key="6">
    <source>
        <dbReference type="ARBA" id="ARBA00023145"/>
    </source>
</evidence>
<dbReference type="AlphaFoldDB" id="A0A9N9DM15"/>
<dbReference type="Pfam" id="PF00026">
    <property type="entry name" value="Asp"/>
    <property type="match status" value="1"/>
</dbReference>
<dbReference type="PROSITE" id="PS51767">
    <property type="entry name" value="PEPTIDASE_A1"/>
    <property type="match status" value="1"/>
</dbReference>
<keyword evidence="7 9" id="KW-1015">Disulfide bond</keyword>
<evidence type="ECO:0000256" key="8">
    <source>
        <dbReference type="PIRSR" id="PIRSR601461-1"/>
    </source>
</evidence>
<dbReference type="InterPro" id="IPR034164">
    <property type="entry name" value="Pepsin-like_dom"/>
</dbReference>
<evidence type="ECO:0000313" key="11">
    <source>
        <dbReference type="EMBL" id="CAG8640628.1"/>
    </source>
</evidence>
<keyword evidence="4" id="KW-0064">Aspartyl protease</keyword>
<gene>
    <name evidence="11" type="ORF">PBRASI_LOCUS9751</name>
</gene>
<dbReference type="InterPro" id="IPR033121">
    <property type="entry name" value="PEPTIDASE_A1"/>
</dbReference>
<evidence type="ECO:0000256" key="9">
    <source>
        <dbReference type="PIRSR" id="PIRSR601461-2"/>
    </source>
</evidence>
<feature type="disulfide bond" evidence="9">
    <location>
        <begin position="42"/>
        <end position="47"/>
    </location>
</feature>
<dbReference type="InterPro" id="IPR021109">
    <property type="entry name" value="Peptidase_aspartic_dom_sf"/>
</dbReference>
<evidence type="ECO:0000256" key="1">
    <source>
        <dbReference type="ARBA" id="ARBA00007447"/>
    </source>
</evidence>
<dbReference type="InterPro" id="IPR001461">
    <property type="entry name" value="Aspartic_peptidase_A1"/>
</dbReference>
<dbReference type="GO" id="GO:0004190">
    <property type="term" value="F:aspartic-type endopeptidase activity"/>
    <property type="evidence" value="ECO:0007669"/>
    <property type="project" value="UniProtKB-KW"/>
</dbReference>